<evidence type="ECO:0000313" key="15">
    <source>
        <dbReference type="Proteomes" id="UP000006048"/>
    </source>
</evidence>
<dbReference type="Proteomes" id="UP000006048">
    <property type="component" value="Chromosome"/>
</dbReference>
<dbReference type="GO" id="GO:0005524">
    <property type="term" value="F:ATP binding"/>
    <property type="evidence" value="ECO:0007669"/>
    <property type="project" value="UniProtKB-UniRule"/>
</dbReference>
<keyword evidence="9 13" id="KW-0418">Kinase</keyword>
<comment type="function">
    <text evidence="1 13">Transfers the gamma-phosphate of ATP to the 4'-position of a tetraacyldisaccharide 1-phosphate intermediate (termed DS-1-P) to form tetraacyldisaccharide 1,4'-bis-phosphate (lipid IVA).</text>
</comment>
<evidence type="ECO:0000256" key="8">
    <source>
        <dbReference type="ARBA" id="ARBA00022741"/>
    </source>
</evidence>
<dbReference type="AlphaFoldDB" id="I4B6I2"/>
<keyword evidence="7 13" id="KW-0808">Transferase</keyword>
<dbReference type="HOGENOM" id="CLU_038816_6_0_12"/>
<comment type="catalytic activity">
    <reaction evidence="13">
        <text>a lipid A disaccharide + ATP = a lipid IVA + ADP + H(+)</text>
        <dbReference type="Rhea" id="RHEA:67840"/>
        <dbReference type="ChEBI" id="CHEBI:15378"/>
        <dbReference type="ChEBI" id="CHEBI:30616"/>
        <dbReference type="ChEBI" id="CHEBI:176343"/>
        <dbReference type="ChEBI" id="CHEBI:176425"/>
        <dbReference type="ChEBI" id="CHEBI:456216"/>
        <dbReference type="EC" id="2.7.1.130"/>
    </reaction>
</comment>
<comment type="similarity">
    <text evidence="13">Belongs to the LpxK family.</text>
</comment>
<name>I4B6I2_TURPD</name>
<evidence type="ECO:0000256" key="1">
    <source>
        <dbReference type="ARBA" id="ARBA00002274"/>
    </source>
</evidence>
<dbReference type="NCBIfam" id="TIGR00682">
    <property type="entry name" value="lpxK"/>
    <property type="match status" value="1"/>
</dbReference>
<sequence>MNPLEKLYSFGDRLNKRLTKSMRIQGARVLSVGNITTGGTGKTPATIYFSKLLRAEFPNQAVLSRGYGGKLAHQTNLLSDGYRLHLTSDESGDEPYLMAVNLPGVKVAVGRNRLKNAQRLVKEFGTNFFLLDDGFQHYRIGRDADVVLIDATNPFGSGRLLPQGILREPVANLARAHAIVLTKTDLVSSSDLDDLKEKVLGLSGLSHIFTSRHAVKGLVQIPHDYTPQVMPKTVATDILKHETVWALSAIANSRAFEEMLRRAGAENVEQISFRDHHDFSDRDIEMVLTRVRPYDLVVTTEKDYVRLRKHMPRLAGLRQFYYLKIEFEIMDNEILLKEGLKARLLHSA</sequence>
<dbReference type="EC" id="2.7.1.130" evidence="3 13"/>
<dbReference type="PATRIC" id="fig|869212.3.peg.2257"/>
<keyword evidence="15" id="KW-1185">Reference proteome</keyword>
<dbReference type="KEGG" id="tpx:Turpa_2244"/>
<dbReference type="RefSeq" id="WP_014803395.1">
    <property type="nucleotide sequence ID" value="NC_018020.1"/>
</dbReference>
<evidence type="ECO:0000256" key="11">
    <source>
        <dbReference type="ARBA" id="ARBA00023098"/>
    </source>
</evidence>
<accession>I4B6I2</accession>
<comment type="pathway">
    <text evidence="2 13">Glycolipid biosynthesis; lipid IV(A) biosynthesis; lipid IV(A) from (3R)-3-hydroxytetradecanoyl-[acyl-carrier-protein] and UDP-N-acetyl-alpha-D-glucosamine: step 6/6.</text>
</comment>
<dbReference type="Pfam" id="PF02606">
    <property type="entry name" value="LpxK"/>
    <property type="match status" value="1"/>
</dbReference>
<evidence type="ECO:0000256" key="10">
    <source>
        <dbReference type="ARBA" id="ARBA00022840"/>
    </source>
</evidence>
<dbReference type="InterPro" id="IPR003758">
    <property type="entry name" value="LpxK"/>
</dbReference>
<dbReference type="PANTHER" id="PTHR42724:SF1">
    <property type="entry name" value="TETRAACYLDISACCHARIDE 4'-KINASE, MITOCHONDRIAL-RELATED"/>
    <property type="match status" value="1"/>
</dbReference>
<dbReference type="STRING" id="869212.Turpa_2244"/>
<dbReference type="GO" id="GO:0009245">
    <property type="term" value="P:lipid A biosynthetic process"/>
    <property type="evidence" value="ECO:0007669"/>
    <property type="project" value="UniProtKB-UniRule"/>
</dbReference>
<keyword evidence="11 13" id="KW-0443">Lipid metabolism</keyword>
<evidence type="ECO:0000256" key="4">
    <source>
        <dbReference type="ARBA" id="ARBA00016436"/>
    </source>
</evidence>
<keyword evidence="8 13" id="KW-0547">Nucleotide-binding</keyword>
<keyword evidence="6 13" id="KW-0441">Lipid A biosynthesis</keyword>
<evidence type="ECO:0000256" key="2">
    <source>
        <dbReference type="ARBA" id="ARBA00004870"/>
    </source>
</evidence>
<evidence type="ECO:0000256" key="5">
    <source>
        <dbReference type="ARBA" id="ARBA00022516"/>
    </source>
</evidence>
<evidence type="ECO:0000256" key="7">
    <source>
        <dbReference type="ARBA" id="ARBA00022679"/>
    </source>
</evidence>
<reference evidence="14 15" key="1">
    <citation type="submission" date="2012-06" db="EMBL/GenBank/DDBJ databases">
        <title>The complete chromosome of genome of Turneriella parva DSM 21527.</title>
        <authorList>
            <consortium name="US DOE Joint Genome Institute (JGI-PGF)"/>
            <person name="Lucas S."/>
            <person name="Han J."/>
            <person name="Lapidus A."/>
            <person name="Bruce D."/>
            <person name="Goodwin L."/>
            <person name="Pitluck S."/>
            <person name="Peters L."/>
            <person name="Kyrpides N."/>
            <person name="Mavromatis K."/>
            <person name="Ivanova N."/>
            <person name="Mikhailova N."/>
            <person name="Chertkov O."/>
            <person name="Detter J.C."/>
            <person name="Tapia R."/>
            <person name="Han C."/>
            <person name="Land M."/>
            <person name="Hauser L."/>
            <person name="Markowitz V."/>
            <person name="Cheng J.-F."/>
            <person name="Hugenholtz P."/>
            <person name="Woyke T."/>
            <person name="Wu D."/>
            <person name="Gronow S."/>
            <person name="Wellnitz S."/>
            <person name="Brambilla E."/>
            <person name="Klenk H.-P."/>
            <person name="Eisen J.A."/>
        </authorList>
    </citation>
    <scope>NUCLEOTIDE SEQUENCE [LARGE SCALE GENOMIC DNA]</scope>
    <source>
        <strain evidence="15">ATCC BAA-1111 / DSM 21527 / NCTC 11395 / H</strain>
    </source>
</reference>
<evidence type="ECO:0000256" key="12">
    <source>
        <dbReference type="ARBA" id="ARBA00029757"/>
    </source>
</evidence>
<evidence type="ECO:0000256" key="3">
    <source>
        <dbReference type="ARBA" id="ARBA00012071"/>
    </source>
</evidence>
<keyword evidence="10 13" id="KW-0067">ATP-binding</keyword>
<organism evidence="14 15">
    <name type="scientific">Turneriella parva (strain ATCC BAA-1111 / DSM 21527 / NCTC 11395 / H)</name>
    <name type="common">Leptospira parva</name>
    <dbReference type="NCBI Taxonomy" id="869212"/>
    <lineage>
        <taxon>Bacteria</taxon>
        <taxon>Pseudomonadati</taxon>
        <taxon>Spirochaetota</taxon>
        <taxon>Spirochaetia</taxon>
        <taxon>Leptospirales</taxon>
        <taxon>Leptospiraceae</taxon>
        <taxon>Turneriella</taxon>
    </lineage>
</organism>
<dbReference type="UniPathway" id="UPA00359">
    <property type="reaction ID" value="UER00482"/>
</dbReference>
<feature type="binding site" evidence="13">
    <location>
        <begin position="36"/>
        <end position="43"/>
    </location>
    <ligand>
        <name>ATP</name>
        <dbReference type="ChEBI" id="CHEBI:30616"/>
    </ligand>
</feature>
<dbReference type="GO" id="GO:0009029">
    <property type="term" value="F:lipid-A 4'-kinase activity"/>
    <property type="evidence" value="ECO:0007669"/>
    <property type="project" value="UniProtKB-UniRule"/>
</dbReference>
<evidence type="ECO:0000256" key="13">
    <source>
        <dbReference type="HAMAP-Rule" id="MF_00409"/>
    </source>
</evidence>
<dbReference type="GO" id="GO:0005886">
    <property type="term" value="C:plasma membrane"/>
    <property type="evidence" value="ECO:0007669"/>
    <property type="project" value="TreeGrafter"/>
</dbReference>
<dbReference type="OrthoDB" id="9789797at2"/>
<keyword evidence="5 13" id="KW-0444">Lipid biosynthesis</keyword>
<evidence type="ECO:0000256" key="6">
    <source>
        <dbReference type="ARBA" id="ARBA00022556"/>
    </source>
</evidence>
<dbReference type="PANTHER" id="PTHR42724">
    <property type="entry name" value="TETRAACYLDISACCHARIDE 4'-KINASE"/>
    <property type="match status" value="1"/>
</dbReference>
<dbReference type="GO" id="GO:0009244">
    <property type="term" value="P:lipopolysaccharide core region biosynthetic process"/>
    <property type="evidence" value="ECO:0007669"/>
    <property type="project" value="TreeGrafter"/>
</dbReference>
<evidence type="ECO:0000313" key="14">
    <source>
        <dbReference type="EMBL" id="AFM12889.1"/>
    </source>
</evidence>
<dbReference type="HAMAP" id="MF_00409">
    <property type="entry name" value="LpxK"/>
    <property type="match status" value="1"/>
</dbReference>
<evidence type="ECO:0000256" key="9">
    <source>
        <dbReference type="ARBA" id="ARBA00022777"/>
    </source>
</evidence>
<proteinExistence type="inferred from homology"/>
<gene>
    <name evidence="13" type="primary">lpxK</name>
    <name evidence="14" type="ordered locus">Turpa_2244</name>
</gene>
<dbReference type="EMBL" id="CP002959">
    <property type="protein sequence ID" value="AFM12889.1"/>
    <property type="molecule type" value="Genomic_DNA"/>
</dbReference>
<protein>
    <recommendedName>
        <fullName evidence="4 13">Tetraacyldisaccharide 4'-kinase</fullName>
        <ecNumber evidence="3 13">2.7.1.130</ecNumber>
    </recommendedName>
    <alternativeName>
        <fullName evidence="12 13">Lipid A 4'-kinase</fullName>
    </alternativeName>
</protein>